<keyword evidence="3" id="KW-1185">Reference proteome</keyword>
<feature type="domain" description="HTH cro/C1-type" evidence="1">
    <location>
        <begin position="51"/>
        <end position="94"/>
    </location>
</feature>
<dbReference type="Proteomes" id="UP000295351">
    <property type="component" value="Unassembled WGS sequence"/>
</dbReference>
<proteinExistence type="predicted"/>
<evidence type="ECO:0000313" key="3">
    <source>
        <dbReference type="Proteomes" id="UP000295351"/>
    </source>
</evidence>
<dbReference type="InterPro" id="IPR010982">
    <property type="entry name" value="Lambda_DNA-bd_dom_sf"/>
</dbReference>
<sequence length="102" mass="10972">MEEKITFKPFDLAQNLDSEEEIVEFLAAAFEEGDAAHIAHCLGIVARARNMAQLARDVGMSRPALYKALSGEGNPEFATVMKIMHALGIGLAPVSRKGDEAA</sequence>
<name>A0A4R2D6P8_SHIGR</name>
<dbReference type="EMBL" id="SLVX01000002">
    <property type="protein sequence ID" value="TCN47834.1"/>
    <property type="molecule type" value="Genomic_DNA"/>
</dbReference>
<dbReference type="PROSITE" id="PS50943">
    <property type="entry name" value="HTH_CROC1"/>
    <property type="match status" value="1"/>
</dbReference>
<dbReference type="InterPro" id="IPR001387">
    <property type="entry name" value="Cro/C1-type_HTH"/>
</dbReference>
<accession>A0A4R2D6P8</accession>
<dbReference type="PANTHER" id="PTHR40275:SF1">
    <property type="entry name" value="SSL7038 PROTEIN"/>
    <property type="match status" value="1"/>
</dbReference>
<dbReference type="Pfam" id="PF21716">
    <property type="entry name" value="dnstrm_HI1420"/>
    <property type="match status" value="1"/>
</dbReference>
<evidence type="ECO:0000313" key="2">
    <source>
        <dbReference type="EMBL" id="TCN47834.1"/>
    </source>
</evidence>
<dbReference type="CDD" id="cd00093">
    <property type="entry name" value="HTH_XRE"/>
    <property type="match status" value="1"/>
</dbReference>
<protein>
    <submittedName>
        <fullName evidence="2">Putative addiction module antidote protein</fullName>
    </submittedName>
</protein>
<organism evidence="2 3">
    <name type="scientific">Shinella granuli</name>
    <dbReference type="NCBI Taxonomy" id="323621"/>
    <lineage>
        <taxon>Bacteria</taxon>
        <taxon>Pseudomonadati</taxon>
        <taxon>Pseudomonadota</taxon>
        <taxon>Alphaproteobacteria</taxon>
        <taxon>Hyphomicrobiales</taxon>
        <taxon>Rhizobiaceae</taxon>
        <taxon>Shinella</taxon>
    </lineage>
</organism>
<dbReference type="GO" id="GO:0003677">
    <property type="term" value="F:DNA binding"/>
    <property type="evidence" value="ECO:0007669"/>
    <property type="project" value="InterPro"/>
</dbReference>
<comment type="caution">
    <text evidence="2">The sequence shown here is derived from an EMBL/GenBank/DDBJ whole genome shotgun (WGS) entry which is preliminary data.</text>
</comment>
<dbReference type="PANTHER" id="PTHR40275">
    <property type="entry name" value="SSL7038 PROTEIN"/>
    <property type="match status" value="1"/>
</dbReference>
<dbReference type="Gene3D" id="1.10.260.40">
    <property type="entry name" value="lambda repressor-like DNA-binding domains"/>
    <property type="match status" value="1"/>
</dbReference>
<dbReference type="InterPro" id="IPR014057">
    <property type="entry name" value="HI1420"/>
</dbReference>
<gene>
    <name evidence="2" type="ORF">EV665_102354</name>
</gene>
<dbReference type="SUPFAM" id="SSF47413">
    <property type="entry name" value="lambda repressor-like DNA-binding domains"/>
    <property type="match status" value="1"/>
</dbReference>
<evidence type="ECO:0000259" key="1">
    <source>
        <dbReference type="PROSITE" id="PS50943"/>
    </source>
</evidence>
<dbReference type="AlphaFoldDB" id="A0A4R2D6P8"/>
<dbReference type="RefSeq" id="WP_380685881.1">
    <property type="nucleotide sequence ID" value="NZ_BAABEI010000012.1"/>
</dbReference>
<dbReference type="NCBIfam" id="TIGR02684">
    <property type="entry name" value="dnstrm_HI1420"/>
    <property type="match status" value="1"/>
</dbReference>
<reference evidence="2 3" key="1">
    <citation type="submission" date="2019-03" db="EMBL/GenBank/DDBJ databases">
        <title>Genomic Encyclopedia of Type Strains, Phase IV (KMG-IV): sequencing the most valuable type-strain genomes for metagenomic binning, comparative biology and taxonomic classification.</title>
        <authorList>
            <person name="Goeker M."/>
        </authorList>
    </citation>
    <scope>NUCLEOTIDE SEQUENCE [LARGE SCALE GENOMIC DNA]</scope>
    <source>
        <strain evidence="2 3">DSM 18401</strain>
    </source>
</reference>